<dbReference type="InterPro" id="IPR012373">
    <property type="entry name" value="Ferrdict_sens_TM"/>
</dbReference>
<dbReference type="PANTHER" id="PTHR30273:SF2">
    <property type="entry name" value="PROTEIN FECR"/>
    <property type="match status" value="1"/>
</dbReference>
<name>A0A4U9V341_9SPHI</name>
<dbReference type="Pfam" id="PF16344">
    <property type="entry name" value="FecR_C"/>
    <property type="match status" value="1"/>
</dbReference>
<dbReference type="RefSeq" id="WP_028072100.1">
    <property type="nucleotide sequence ID" value="NZ_LR590484.1"/>
</dbReference>
<evidence type="ECO:0000259" key="3">
    <source>
        <dbReference type="Pfam" id="PF16344"/>
    </source>
</evidence>
<dbReference type="InterPro" id="IPR006860">
    <property type="entry name" value="FecR"/>
</dbReference>
<proteinExistence type="predicted"/>
<evidence type="ECO:0000256" key="1">
    <source>
        <dbReference type="SAM" id="Phobius"/>
    </source>
</evidence>
<protein>
    <submittedName>
        <fullName evidence="4">FecR protein</fullName>
    </submittedName>
</protein>
<dbReference type="PIRSF" id="PIRSF018266">
    <property type="entry name" value="FecR"/>
    <property type="match status" value="1"/>
</dbReference>
<dbReference type="Gene3D" id="2.60.120.1440">
    <property type="match status" value="1"/>
</dbReference>
<dbReference type="AlphaFoldDB" id="A0A4U9V341"/>
<feature type="domain" description="FecR protein" evidence="2">
    <location>
        <begin position="135"/>
        <end position="219"/>
    </location>
</feature>
<keyword evidence="1" id="KW-0812">Transmembrane</keyword>
<dbReference type="STRING" id="1123265.GCA_000686625_01131"/>
<dbReference type="EMBL" id="LR590484">
    <property type="protein sequence ID" value="VTR39987.1"/>
    <property type="molecule type" value="Genomic_DNA"/>
</dbReference>
<evidence type="ECO:0000259" key="2">
    <source>
        <dbReference type="Pfam" id="PF04773"/>
    </source>
</evidence>
<feature type="transmembrane region" description="Helical" evidence="1">
    <location>
        <begin position="98"/>
        <end position="118"/>
    </location>
</feature>
<organism evidence="4 5">
    <name type="scientific">Sphingobacterium thalpophilum</name>
    <dbReference type="NCBI Taxonomy" id="259"/>
    <lineage>
        <taxon>Bacteria</taxon>
        <taxon>Pseudomonadati</taxon>
        <taxon>Bacteroidota</taxon>
        <taxon>Sphingobacteriia</taxon>
        <taxon>Sphingobacteriales</taxon>
        <taxon>Sphingobacteriaceae</taxon>
        <taxon>Sphingobacterium</taxon>
    </lineage>
</organism>
<dbReference type="PANTHER" id="PTHR30273">
    <property type="entry name" value="PERIPLASMIC SIGNAL SENSOR AND SIGMA FACTOR ACTIVATOR FECR-RELATED"/>
    <property type="match status" value="1"/>
</dbReference>
<keyword evidence="1" id="KW-1133">Transmembrane helix</keyword>
<dbReference type="KEGG" id="stha:NCTC11429_02267"/>
<dbReference type="Gene3D" id="3.55.50.30">
    <property type="match status" value="1"/>
</dbReference>
<evidence type="ECO:0000313" key="5">
    <source>
        <dbReference type="Proteomes" id="UP000308196"/>
    </source>
</evidence>
<dbReference type="InterPro" id="IPR032508">
    <property type="entry name" value="FecR_C"/>
</dbReference>
<reference evidence="4 5" key="1">
    <citation type="submission" date="2019-05" db="EMBL/GenBank/DDBJ databases">
        <authorList>
            <consortium name="Pathogen Informatics"/>
        </authorList>
    </citation>
    <scope>NUCLEOTIDE SEQUENCE [LARGE SCALE GENOMIC DNA]</scope>
    <source>
        <strain evidence="4 5">NCTC11429</strain>
    </source>
</reference>
<sequence>MEESNNARFIPFDLIQKQLEGVISEQERILLGCWIAEDLENEKCYDEIIAVSTDLSVLEHYKNVDVNHQWDRFNPKLDEVEDAWAEQQPSVRRLRQPWTIFTAAAVLLLIGTTCYLNFGRWMGYEVRLYGTAAKEPFLLPDSSVMILDPGSEAIFNKNTFLQQRTVKLLSGKALFDVRHLNTNSFVVQLENNYVRDIGTSFEIDLRSGDVEVLVTSGTVALSDAKGHKAKELILYKNEKGLFKKKTAMLSKIAAEASDAGGLAQKISYTNERLENICNDLSRRFQINVLVVGDSLKERKVTVYFEGQSLHEIVQILSKTLNLKWKSTKIGYSIYQ</sequence>
<dbReference type="GO" id="GO:0016989">
    <property type="term" value="F:sigma factor antagonist activity"/>
    <property type="evidence" value="ECO:0007669"/>
    <property type="project" value="TreeGrafter"/>
</dbReference>
<keyword evidence="1" id="KW-0472">Membrane</keyword>
<dbReference type="GeneID" id="78462988"/>
<evidence type="ECO:0000313" key="4">
    <source>
        <dbReference type="EMBL" id="VTR39987.1"/>
    </source>
</evidence>
<gene>
    <name evidence="4" type="ORF">NCTC11429_02267</name>
</gene>
<feature type="domain" description="Protein FecR C-terminal" evidence="3">
    <location>
        <begin position="266"/>
        <end position="325"/>
    </location>
</feature>
<dbReference type="Pfam" id="PF04773">
    <property type="entry name" value="FecR"/>
    <property type="match status" value="1"/>
</dbReference>
<dbReference type="Proteomes" id="UP000308196">
    <property type="component" value="Chromosome"/>
</dbReference>
<accession>A0A4U9V341</accession>